<dbReference type="InterPro" id="IPR036291">
    <property type="entry name" value="NAD(P)-bd_dom_sf"/>
</dbReference>
<reference evidence="6" key="1">
    <citation type="journal article" date="2019" name="Int. J. Syst. Evol. Microbiol.">
        <title>The Global Catalogue of Microorganisms (GCM) 10K type strain sequencing project: providing services to taxonomists for standard genome sequencing and annotation.</title>
        <authorList>
            <consortium name="The Broad Institute Genomics Platform"/>
            <consortium name="The Broad Institute Genome Sequencing Center for Infectious Disease"/>
            <person name="Wu L."/>
            <person name="Ma J."/>
        </authorList>
    </citation>
    <scope>NUCLEOTIDE SEQUENCE [LARGE SCALE GENOMIC DNA]</scope>
    <source>
        <strain evidence="6">JCM 18304</strain>
    </source>
</reference>
<feature type="region of interest" description="Disordered" evidence="1">
    <location>
        <begin position="573"/>
        <end position="603"/>
    </location>
</feature>
<evidence type="ECO:0000259" key="3">
    <source>
        <dbReference type="PROSITE" id="PS51201"/>
    </source>
</evidence>
<evidence type="ECO:0000313" key="6">
    <source>
        <dbReference type="Proteomes" id="UP001501570"/>
    </source>
</evidence>
<feature type="domain" description="RCK N-terminal" evidence="3">
    <location>
        <begin position="356"/>
        <end position="475"/>
    </location>
</feature>
<organism evidence="5 6">
    <name type="scientific">Rugosimonospora acidiphila</name>
    <dbReference type="NCBI Taxonomy" id="556531"/>
    <lineage>
        <taxon>Bacteria</taxon>
        <taxon>Bacillati</taxon>
        <taxon>Actinomycetota</taxon>
        <taxon>Actinomycetes</taxon>
        <taxon>Micromonosporales</taxon>
        <taxon>Micromonosporaceae</taxon>
        <taxon>Rugosimonospora</taxon>
    </lineage>
</organism>
<comment type="caution">
    <text evidence="5">The sequence shown here is derived from an EMBL/GenBank/DDBJ whole genome shotgun (WGS) entry which is preliminary data.</text>
</comment>
<keyword evidence="6" id="KW-1185">Reference proteome</keyword>
<keyword evidence="2" id="KW-0472">Membrane</keyword>
<feature type="transmembrane region" description="Helical" evidence="2">
    <location>
        <begin position="315"/>
        <end position="336"/>
    </location>
</feature>
<dbReference type="PANTHER" id="PTHR43833:SF11">
    <property type="entry name" value="VOLTAGE-GATED POTASSIUM CHANNEL KCH"/>
    <property type="match status" value="1"/>
</dbReference>
<gene>
    <name evidence="5" type="ORF">GCM10023322_70350</name>
</gene>
<dbReference type="PROSITE" id="PS51201">
    <property type="entry name" value="RCK_N"/>
    <property type="match status" value="2"/>
</dbReference>
<evidence type="ECO:0000259" key="4">
    <source>
        <dbReference type="PROSITE" id="PS51202"/>
    </source>
</evidence>
<feature type="domain" description="RCK C-terminal" evidence="4">
    <location>
        <begin position="495"/>
        <end position="579"/>
    </location>
</feature>
<dbReference type="SUPFAM" id="SSF116726">
    <property type="entry name" value="TrkA C-terminal domain-like"/>
    <property type="match status" value="1"/>
</dbReference>
<dbReference type="PROSITE" id="PS51202">
    <property type="entry name" value="RCK_C"/>
    <property type="match status" value="1"/>
</dbReference>
<keyword evidence="2" id="KW-0812">Transmembrane</keyword>
<dbReference type="EMBL" id="BAABJQ010000031">
    <property type="protein sequence ID" value="GAA5197968.1"/>
    <property type="molecule type" value="Genomic_DNA"/>
</dbReference>
<dbReference type="Pfam" id="PF02080">
    <property type="entry name" value="TrkA_C"/>
    <property type="match status" value="1"/>
</dbReference>
<feature type="domain" description="RCK N-terminal" evidence="3">
    <location>
        <begin position="19"/>
        <end position="140"/>
    </location>
</feature>
<accession>A0ABP9SMV4</accession>
<feature type="transmembrane region" description="Helical" evidence="2">
    <location>
        <begin position="260"/>
        <end position="280"/>
    </location>
</feature>
<dbReference type="InterPro" id="IPR036721">
    <property type="entry name" value="RCK_C_sf"/>
</dbReference>
<dbReference type="InterPro" id="IPR050721">
    <property type="entry name" value="Trk_Ktr_HKT_K-transport"/>
</dbReference>
<dbReference type="InterPro" id="IPR006037">
    <property type="entry name" value="RCK_C"/>
</dbReference>
<dbReference type="InterPro" id="IPR003148">
    <property type="entry name" value="RCK_N"/>
</dbReference>
<dbReference type="PANTHER" id="PTHR43833">
    <property type="entry name" value="POTASSIUM CHANNEL PROTEIN 2-RELATED-RELATED"/>
    <property type="match status" value="1"/>
</dbReference>
<evidence type="ECO:0000256" key="2">
    <source>
        <dbReference type="SAM" id="Phobius"/>
    </source>
</evidence>
<dbReference type="SUPFAM" id="SSF51735">
    <property type="entry name" value="NAD(P)-binding Rossmann-fold domains"/>
    <property type="match status" value="2"/>
</dbReference>
<evidence type="ECO:0000313" key="5">
    <source>
        <dbReference type="EMBL" id="GAA5197968.1"/>
    </source>
</evidence>
<evidence type="ECO:0000256" key="1">
    <source>
        <dbReference type="SAM" id="MobiDB-lite"/>
    </source>
</evidence>
<name>A0ABP9SMV4_9ACTN</name>
<proteinExistence type="predicted"/>
<dbReference type="Gene3D" id="3.40.50.720">
    <property type="entry name" value="NAD(P)-binding Rossmann-like Domain"/>
    <property type="match status" value="2"/>
</dbReference>
<dbReference type="Gene3D" id="3.30.70.1450">
    <property type="entry name" value="Regulator of K+ conductance, C-terminal domain"/>
    <property type="match status" value="1"/>
</dbReference>
<dbReference type="Pfam" id="PF02254">
    <property type="entry name" value="TrkA_N"/>
    <property type="match status" value="2"/>
</dbReference>
<keyword evidence="2" id="KW-1133">Transmembrane helix</keyword>
<sequence length="603" mass="63945">MAQARRRLLAARDNASEPSRHYVVCGDDPLAYRLVEELAVRYQRQVTVILPSKARGHGPELDAMSGVRIVEAPRLDADAFRRAKIAAAAALALVRQDDVGNLDAALQAQELNPNIRVVIRMFNMSLGYGIRNLFKNCRVLSDASIAAPAFVASALGEVAPSYIRLPGRTLYLARREDVAPGKVICGLADTTVGPEPVLLPPDQARCDLVLAVADGGPGAHRADEQAEAAVRGANRRARLANRYRRLAAGRLFGSVLSRNLRIATLILLGVVVVGTVLLAWQSSGLLSLWQAFYLTVLDTVGGVDPDPNGRVTVQVLQVVVMLAGLAMIPVVTAAVVEAVVNARLALALGGLRVPIADHVVVVGLGNVGTRVIQQLHDLGVPVVAIDRLDQARGVQLARDLGIPLIIGDASRVETLQEASAGTARSLVVLSTDDVINLEAALHARSLNRGLRVVLRLFDGGFADRIQRVFGVTSSKSVSYLAAPAFAAAMLEREVIGTFPVKRRVLLVAEVPVEPGAALCGRTVAAAQHSGEARIIAVTAGEFRDAVWAPSPDRPLSPGERLIVVATRSGLGRLVAQSTPATDPPDLERTDVGPVSPQPPPDRP</sequence>
<dbReference type="Proteomes" id="UP001501570">
    <property type="component" value="Unassembled WGS sequence"/>
</dbReference>
<protein>
    <submittedName>
        <fullName evidence="5">NAD-binding protein</fullName>
    </submittedName>
</protein>